<dbReference type="KEGG" id="tgi:RBB81_00195"/>
<accession>A0AAU7YU95</accession>
<reference evidence="1" key="1">
    <citation type="submission" date="2023-08" db="EMBL/GenBank/DDBJ databases">
        <authorList>
            <person name="Messyasz A."/>
            <person name="Mannisto M.K."/>
            <person name="Kerkhof L.J."/>
            <person name="Haggblom M."/>
        </authorList>
    </citation>
    <scope>NUCLEOTIDE SEQUENCE</scope>
    <source>
        <strain evidence="1">M8UP39</strain>
        <plasmid evidence="1">unnamed</plasmid>
    </source>
</reference>
<dbReference type="EMBL" id="CP132937">
    <property type="protein sequence ID" value="XCB20277.1"/>
    <property type="molecule type" value="Genomic_DNA"/>
</dbReference>
<organism evidence="1">
    <name type="scientific">Tunturiibacter gelidiferens</name>
    <dbReference type="NCBI Taxonomy" id="3069689"/>
    <lineage>
        <taxon>Bacteria</taxon>
        <taxon>Pseudomonadati</taxon>
        <taxon>Acidobacteriota</taxon>
        <taxon>Terriglobia</taxon>
        <taxon>Terriglobales</taxon>
        <taxon>Acidobacteriaceae</taxon>
        <taxon>Tunturiibacter</taxon>
    </lineage>
</organism>
<dbReference type="AlphaFoldDB" id="A0AAU7YU95"/>
<protein>
    <submittedName>
        <fullName evidence="1">Uncharacterized protein</fullName>
    </submittedName>
</protein>
<geneLocation type="plasmid" evidence="1">
    <name>unnamed</name>
</geneLocation>
<name>A0AAU7YU95_9BACT</name>
<evidence type="ECO:0000313" key="1">
    <source>
        <dbReference type="EMBL" id="XCB20277.1"/>
    </source>
</evidence>
<sequence>MKRQICSYDMVAVPSGSYTVTDAEGDMYLCNSRCLCIWAVMLATKHNLPESERDRSFVVTGPVGKKRSFDKLMDLAQWAAANALGKPKSEWLMNGRDVE</sequence>
<reference evidence="1" key="2">
    <citation type="journal article" date="2024" name="Environ. Microbiol.">
        <title>Genome analysis and description of Tunturibacter gen. nov. expands the diversity of Terriglobia in tundra soils.</title>
        <authorList>
            <person name="Messyasz A."/>
            <person name="Mannisto M.K."/>
            <person name="Kerkhof L.J."/>
            <person name="Haggblom M.M."/>
        </authorList>
    </citation>
    <scope>NUCLEOTIDE SEQUENCE</scope>
    <source>
        <strain evidence="1">M8UP39</strain>
    </source>
</reference>
<proteinExistence type="predicted"/>
<keyword evidence="1" id="KW-0614">Plasmid</keyword>
<dbReference type="RefSeq" id="WP_353070728.1">
    <property type="nucleotide sequence ID" value="NZ_CP132937.1"/>
</dbReference>
<gene>
    <name evidence="1" type="ORF">RBB81_00195</name>
</gene>